<evidence type="ECO:0000256" key="4">
    <source>
        <dbReference type="ARBA" id="ARBA00048782"/>
    </source>
</evidence>
<dbReference type="AlphaFoldDB" id="A0A1H9PBZ3"/>
<evidence type="ECO:0000259" key="5">
    <source>
        <dbReference type="Pfam" id="PF01625"/>
    </source>
</evidence>
<dbReference type="Pfam" id="PF01625">
    <property type="entry name" value="PMSR"/>
    <property type="match status" value="1"/>
</dbReference>
<dbReference type="OrthoDB" id="4174719at2"/>
<dbReference type="EC" id="1.8.4.11" evidence="1"/>
<dbReference type="Proteomes" id="UP000199021">
    <property type="component" value="Unassembled WGS sequence"/>
</dbReference>
<dbReference type="PANTHER" id="PTHR43774:SF1">
    <property type="entry name" value="PEPTIDE METHIONINE SULFOXIDE REDUCTASE MSRA 2"/>
    <property type="match status" value="1"/>
</dbReference>
<dbReference type="PANTHER" id="PTHR43774">
    <property type="entry name" value="PEPTIDE METHIONINE SULFOXIDE REDUCTASE"/>
    <property type="match status" value="1"/>
</dbReference>
<accession>A0A1H9PBZ3</accession>
<feature type="domain" description="Peptide methionine sulphoxide reductase MsrA" evidence="5">
    <location>
        <begin position="7"/>
        <end position="143"/>
    </location>
</feature>
<organism evidence="6 7">
    <name type="scientific">Neolewinella agarilytica</name>
    <dbReference type="NCBI Taxonomy" id="478744"/>
    <lineage>
        <taxon>Bacteria</taxon>
        <taxon>Pseudomonadati</taxon>
        <taxon>Bacteroidota</taxon>
        <taxon>Saprospiria</taxon>
        <taxon>Saprospirales</taxon>
        <taxon>Lewinellaceae</taxon>
        <taxon>Neolewinella</taxon>
    </lineage>
</organism>
<dbReference type="InterPro" id="IPR002569">
    <property type="entry name" value="Met_Sox_Rdtase_MsrA_dom"/>
</dbReference>
<evidence type="ECO:0000313" key="7">
    <source>
        <dbReference type="Proteomes" id="UP000199021"/>
    </source>
</evidence>
<keyword evidence="2" id="KW-0560">Oxidoreductase</keyword>
<comment type="catalytic activity">
    <reaction evidence="3">
        <text>L-methionyl-[protein] + [thioredoxin]-disulfide + H2O = L-methionyl-(S)-S-oxide-[protein] + [thioredoxin]-dithiol</text>
        <dbReference type="Rhea" id="RHEA:14217"/>
        <dbReference type="Rhea" id="RHEA-COMP:10698"/>
        <dbReference type="Rhea" id="RHEA-COMP:10700"/>
        <dbReference type="Rhea" id="RHEA-COMP:12313"/>
        <dbReference type="Rhea" id="RHEA-COMP:12315"/>
        <dbReference type="ChEBI" id="CHEBI:15377"/>
        <dbReference type="ChEBI" id="CHEBI:16044"/>
        <dbReference type="ChEBI" id="CHEBI:29950"/>
        <dbReference type="ChEBI" id="CHEBI:44120"/>
        <dbReference type="ChEBI" id="CHEBI:50058"/>
        <dbReference type="EC" id="1.8.4.11"/>
    </reaction>
</comment>
<dbReference type="EMBL" id="FOFB01000046">
    <property type="protein sequence ID" value="SER45774.1"/>
    <property type="molecule type" value="Genomic_DNA"/>
</dbReference>
<comment type="catalytic activity">
    <reaction evidence="4">
        <text>[thioredoxin]-disulfide + L-methionine + H2O = L-methionine (S)-S-oxide + [thioredoxin]-dithiol</text>
        <dbReference type="Rhea" id="RHEA:19993"/>
        <dbReference type="Rhea" id="RHEA-COMP:10698"/>
        <dbReference type="Rhea" id="RHEA-COMP:10700"/>
        <dbReference type="ChEBI" id="CHEBI:15377"/>
        <dbReference type="ChEBI" id="CHEBI:29950"/>
        <dbReference type="ChEBI" id="CHEBI:50058"/>
        <dbReference type="ChEBI" id="CHEBI:57844"/>
        <dbReference type="ChEBI" id="CHEBI:58772"/>
        <dbReference type="EC" id="1.8.4.11"/>
    </reaction>
</comment>
<dbReference type="SUPFAM" id="SSF55068">
    <property type="entry name" value="Peptide methionine sulfoxide reductase"/>
    <property type="match status" value="1"/>
</dbReference>
<dbReference type="InParanoid" id="A0A1H9PBZ3"/>
<proteinExistence type="predicted"/>
<dbReference type="GO" id="GO:0008113">
    <property type="term" value="F:peptide-methionine (S)-S-oxide reductase activity"/>
    <property type="evidence" value="ECO:0007669"/>
    <property type="project" value="UniProtKB-EC"/>
</dbReference>
<dbReference type="STRING" id="478744.SAMN05444359_1462"/>
<dbReference type="RefSeq" id="WP_090173543.1">
    <property type="nucleotide sequence ID" value="NZ_FOFB01000046.1"/>
</dbReference>
<evidence type="ECO:0000256" key="1">
    <source>
        <dbReference type="ARBA" id="ARBA00012502"/>
    </source>
</evidence>
<keyword evidence="7" id="KW-1185">Reference proteome</keyword>
<evidence type="ECO:0000313" key="6">
    <source>
        <dbReference type="EMBL" id="SER45774.1"/>
    </source>
</evidence>
<evidence type="ECO:0000256" key="2">
    <source>
        <dbReference type="ARBA" id="ARBA00023002"/>
    </source>
</evidence>
<name>A0A1H9PBZ3_9BACT</name>
<dbReference type="Gene3D" id="3.30.1060.10">
    <property type="entry name" value="Peptide methionine sulphoxide reductase MsrA"/>
    <property type="match status" value="1"/>
</dbReference>
<gene>
    <name evidence="6" type="ORF">SAMN05444359_1462</name>
</gene>
<protein>
    <recommendedName>
        <fullName evidence="1">peptide-methionine (S)-S-oxide reductase</fullName>
        <ecNumber evidence="1">1.8.4.11</ecNumber>
    </recommendedName>
</protein>
<evidence type="ECO:0000256" key="3">
    <source>
        <dbReference type="ARBA" id="ARBA00047806"/>
    </source>
</evidence>
<dbReference type="InterPro" id="IPR036509">
    <property type="entry name" value="Met_Sox_Rdtase_MsrA_sf"/>
</dbReference>
<reference evidence="7" key="1">
    <citation type="submission" date="2016-10" db="EMBL/GenBank/DDBJ databases">
        <authorList>
            <person name="Varghese N."/>
            <person name="Submissions S."/>
        </authorList>
    </citation>
    <scope>NUCLEOTIDE SEQUENCE [LARGE SCALE GENOMIC DNA]</scope>
    <source>
        <strain evidence="7">DSM 24740</strain>
    </source>
</reference>
<sequence>MNTTFQKIALGGGCHWCTEGVFVSLRGVARVEQGWVSSLPPNEAFSEAVIVHYDPEIISVEDLMAVHLETHAATKNHGLRHRYRSAVYYFAAGEAAAFEHILNGLTREYPEPILTQVLPFVGFKASLPEHQDYYRKDPEKPFCKRFIAPKLKALRKTRPGLLAGPISPPAGS</sequence>